<reference evidence="4 5" key="1">
    <citation type="submission" date="2020-03" db="EMBL/GenBank/DDBJ databases">
        <title>Cyclobacterium plantarum sp. nov., a marine bacterium isolated from a coastal-marine wetland.</title>
        <authorList>
            <person name="Sanchez-Porro C."/>
            <person name="Ventosa A."/>
            <person name="Amoozegar M."/>
        </authorList>
    </citation>
    <scope>NUCLEOTIDE SEQUENCE [LARGE SCALE GENOMIC DNA]</scope>
    <source>
        <strain evidence="4 5">GBPx2</strain>
    </source>
</reference>
<feature type="domain" description="Ferritin/DPS" evidence="3">
    <location>
        <begin position="19"/>
        <end position="158"/>
    </location>
</feature>
<dbReference type="PIRSF" id="PIRSF005900">
    <property type="entry name" value="Dps"/>
    <property type="match status" value="1"/>
</dbReference>
<dbReference type="PRINTS" id="PR01346">
    <property type="entry name" value="HELNAPAPROT"/>
</dbReference>
<dbReference type="InterPro" id="IPR002177">
    <property type="entry name" value="DPS_DNA-bd"/>
</dbReference>
<comment type="similarity">
    <text evidence="1 2">Belongs to the Dps family.</text>
</comment>
<evidence type="ECO:0000256" key="1">
    <source>
        <dbReference type="ARBA" id="ARBA00009497"/>
    </source>
</evidence>
<name>A0ABX0HBH1_9BACT</name>
<dbReference type="RefSeq" id="WP_166150442.1">
    <property type="nucleotide sequence ID" value="NZ_JAANYN010000011.1"/>
</dbReference>
<dbReference type="InterPro" id="IPR009078">
    <property type="entry name" value="Ferritin-like_SF"/>
</dbReference>
<dbReference type="CDD" id="cd01043">
    <property type="entry name" value="DPS"/>
    <property type="match status" value="1"/>
</dbReference>
<accession>A0ABX0HBH1</accession>
<evidence type="ECO:0000313" key="5">
    <source>
        <dbReference type="Proteomes" id="UP000649799"/>
    </source>
</evidence>
<keyword evidence="5" id="KW-1185">Reference proteome</keyword>
<dbReference type="InterPro" id="IPR008331">
    <property type="entry name" value="Ferritin_DPS_dom"/>
</dbReference>
<protein>
    <submittedName>
        <fullName evidence="4">DNA starvation/stationary phase protection protein</fullName>
    </submittedName>
</protein>
<evidence type="ECO:0000259" key="3">
    <source>
        <dbReference type="Pfam" id="PF00210"/>
    </source>
</evidence>
<dbReference type="InterPro" id="IPR012347">
    <property type="entry name" value="Ferritin-like"/>
</dbReference>
<comment type="caution">
    <text evidence="4">The sequence shown here is derived from an EMBL/GenBank/DDBJ whole genome shotgun (WGS) entry which is preliminary data.</text>
</comment>
<dbReference type="PANTHER" id="PTHR42932">
    <property type="entry name" value="GENERAL STRESS PROTEIN 20U"/>
    <property type="match status" value="1"/>
</dbReference>
<dbReference type="Proteomes" id="UP000649799">
    <property type="component" value="Unassembled WGS sequence"/>
</dbReference>
<dbReference type="Gene3D" id="1.20.1260.10">
    <property type="match status" value="1"/>
</dbReference>
<evidence type="ECO:0000256" key="2">
    <source>
        <dbReference type="RuleBase" id="RU003875"/>
    </source>
</evidence>
<proteinExistence type="inferred from homology"/>
<dbReference type="SUPFAM" id="SSF47240">
    <property type="entry name" value="Ferritin-like"/>
    <property type="match status" value="1"/>
</dbReference>
<dbReference type="EMBL" id="JAANYN010000011">
    <property type="protein sequence ID" value="NHE59249.1"/>
    <property type="molecule type" value="Genomic_DNA"/>
</dbReference>
<gene>
    <name evidence="4" type="ORF">G9Q97_20760</name>
</gene>
<evidence type="ECO:0000313" key="4">
    <source>
        <dbReference type="EMBL" id="NHE59249.1"/>
    </source>
</evidence>
<dbReference type="PROSITE" id="PS00819">
    <property type="entry name" value="DPS_2"/>
    <property type="match status" value="1"/>
</dbReference>
<dbReference type="PROSITE" id="PS00818">
    <property type="entry name" value="DPS_1"/>
    <property type="match status" value="1"/>
</dbReference>
<sequence>MENLNAIGLDIQRSEELAEKLNVLLANYSIFYQNTRGYHWNIKGDKFFELHLKFEELYTDLQVKIDDIAERILTLGHAPQHRYSKYQASSAIQESQEVNDGMKAVENILASLKSILTLQRELLDLSGEIGDEGTNALMSDYIREQEKLVWMYSAFLKK</sequence>
<dbReference type="Pfam" id="PF00210">
    <property type="entry name" value="Ferritin"/>
    <property type="match status" value="1"/>
</dbReference>
<organism evidence="4 5">
    <name type="scientific">Cyclobacterium plantarum</name>
    <dbReference type="NCBI Taxonomy" id="2716263"/>
    <lineage>
        <taxon>Bacteria</taxon>
        <taxon>Pseudomonadati</taxon>
        <taxon>Bacteroidota</taxon>
        <taxon>Cytophagia</taxon>
        <taxon>Cytophagales</taxon>
        <taxon>Cyclobacteriaceae</taxon>
        <taxon>Cyclobacterium</taxon>
    </lineage>
</organism>
<dbReference type="InterPro" id="IPR023188">
    <property type="entry name" value="DPS_DNA-bd_CS"/>
</dbReference>
<dbReference type="PANTHER" id="PTHR42932:SF1">
    <property type="entry name" value="GENERAL STRESS PROTEIN 20U"/>
    <property type="match status" value="1"/>
</dbReference>